<dbReference type="GO" id="GO:0006633">
    <property type="term" value="P:fatty acid biosynthetic process"/>
    <property type="evidence" value="ECO:0007669"/>
    <property type="project" value="UniProtKB-UniRule"/>
</dbReference>
<protein>
    <recommendedName>
        <fullName evidence="8">Holo-[acyl-carrier-protein] synthase</fullName>
        <shortName evidence="8">Holo-ACP synthase</shortName>
        <ecNumber evidence="8">2.7.8.7</ecNumber>
    </recommendedName>
    <alternativeName>
        <fullName evidence="8">4'-phosphopantetheinyl transferase AcpS</fullName>
    </alternativeName>
</protein>
<evidence type="ECO:0000259" key="9">
    <source>
        <dbReference type="Pfam" id="PF01648"/>
    </source>
</evidence>
<evidence type="ECO:0000256" key="8">
    <source>
        <dbReference type="HAMAP-Rule" id="MF_00101"/>
    </source>
</evidence>
<comment type="function">
    <text evidence="8">Transfers the 4'-phosphopantetheine moiety from coenzyme A to a Ser of acyl-carrier-protein.</text>
</comment>
<feature type="binding site" evidence="8">
    <location>
        <position position="7"/>
    </location>
    <ligand>
        <name>Mg(2+)</name>
        <dbReference type="ChEBI" id="CHEBI:18420"/>
    </ligand>
</feature>
<feature type="domain" description="4'-phosphopantetheinyl transferase" evidence="9">
    <location>
        <begin position="3"/>
        <end position="80"/>
    </location>
</feature>
<keyword evidence="6 8" id="KW-0443">Lipid metabolism</keyword>
<comment type="cofactor">
    <cofactor evidence="8">
        <name>Mg(2+)</name>
        <dbReference type="ChEBI" id="CHEBI:18420"/>
    </cofactor>
</comment>
<comment type="subcellular location">
    <subcellularLocation>
        <location evidence="8">Cytoplasm</location>
    </subcellularLocation>
</comment>
<evidence type="ECO:0000313" key="11">
    <source>
        <dbReference type="Proteomes" id="UP000183508"/>
    </source>
</evidence>
<keyword evidence="5 8" id="KW-0460">Magnesium</keyword>
<keyword evidence="4 8" id="KW-0276">Fatty acid metabolism</keyword>
<keyword evidence="3 8" id="KW-0479">Metal-binding</keyword>
<dbReference type="InterPro" id="IPR002582">
    <property type="entry name" value="ACPS"/>
</dbReference>
<dbReference type="Pfam" id="PF01648">
    <property type="entry name" value="ACPS"/>
    <property type="match status" value="1"/>
</dbReference>
<dbReference type="InterPro" id="IPR037143">
    <property type="entry name" value="4-PPantetheinyl_Trfase_dom_sf"/>
</dbReference>
<dbReference type="Gene3D" id="3.90.470.20">
    <property type="entry name" value="4'-phosphopantetheinyl transferase domain"/>
    <property type="match status" value="1"/>
</dbReference>
<sequence length="123" mass="13233">MRGIGSDVVEIRRVEQALARHGERFLARVLNPEELREAEVLPAARRVEFVAGRFAAKEAVAKALGCGIGRLGMPRVGIVLEDTGLVARFAAWPAGVPPVGRVLVSITHTRELAFAVAVWDPDG</sequence>
<feature type="binding site" evidence="8">
    <location>
        <position position="58"/>
    </location>
    <ligand>
        <name>Mg(2+)</name>
        <dbReference type="ChEBI" id="CHEBI:18420"/>
    </ligand>
</feature>
<evidence type="ECO:0000256" key="6">
    <source>
        <dbReference type="ARBA" id="ARBA00023098"/>
    </source>
</evidence>
<evidence type="ECO:0000256" key="2">
    <source>
        <dbReference type="ARBA" id="ARBA00022679"/>
    </source>
</evidence>
<dbReference type="HAMAP" id="MF_00101">
    <property type="entry name" value="AcpS"/>
    <property type="match status" value="1"/>
</dbReference>
<comment type="similarity">
    <text evidence="8">Belongs to the P-Pant transferase superfamily. AcpS family.</text>
</comment>
<evidence type="ECO:0000256" key="1">
    <source>
        <dbReference type="ARBA" id="ARBA00022516"/>
    </source>
</evidence>
<dbReference type="SUPFAM" id="SSF56214">
    <property type="entry name" value="4'-phosphopantetheinyl transferase"/>
    <property type="match status" value="1"/>
</dbReference>
<proteinExistence type="inferred from homology"/>
<dbReference type="EMBL" id="FPBV01000016">
    <property type="protein sequence ID" value="SFU97423.1"/>
    <property type="molecule type" value="Genomic_DNA"/>
</dbReference>
<evidence type="ECO:0000256" key="4">
    <source>
        <dbReference type="ARBA" id="ARBA00022832"/>
    </source>
</evidence>
<dbReference type="RefSeq" id="WP_245783990.1">
    <property type="nucleotide sequence ID" value="NZ_FPBV01000016.1"/>
</dbReference>
<dbReference type="InterPro" id="IPR004568">
    <property type="entry name" value="Ppantetheine-prot_Trfase_dom"/>
</dbReference>
<organism evidence="10 11">
    <name type="scientific">Alicyclobacillus macrosporangiidus</name>
    <dbReference type="NCBI Taxonomy" id="392015"/>
    <lineage>
        <taxon>Bacteria</taxon>
        <taxon>Bacillati</taxon>
        <taxon>Bacillota</taxon>
        <taxon>Bacilli</taxon>
        <taxon>Bacillales</taxon>
        <taxon>Alicyclobacillaceae</taxon>
        <taxon>Alicyclobacillus</taxon>
    </lineage>
</organism>
<keyword evidence="8" id="KW-0963">Cytoplasm</keyword>
<dbReference type="NCBIfam" id="TIGR00556">
    <property type="entry name" value="pantethn_trn"/>
    <property type="match status" value="1"/>
</dbReference>
<keyword evidence="7 8" id="KW-0275">Fatty acid biosynthesis</keyword>
<reference evidence="11" key="1">
    <citation type="submission" date="2016-10" db="EMBL/GenBank/DDBJ databases">
        <authorList>
            <person name="Varghese N."/>
        </authorList>
    </citation>
    <scope>NUCLEOTIDE SEQUENCE [LARGE SCALE GENOMIC DNA]</scope>
    <source>
        <strain evidence="11">DSM 17980</strain>
    </source>
</reference>
<evidence type="ECO:0000256" key="7">
    <source>
        <dbReference type="ARBA" id="ARBA00023160"/>
    </source>
</evidence>
<dbReference type="GO" id="GO:0005737">
    <property type="term" value="C:cytoplasm"/>
    <property type="evidence" value="ECO:0007669"/>
    <property type="project" value="UniProtKB-SubCell"/>
</dbReference>
<dbReference type="GO" id="GO:0008897">
    <property type="term" value="F:holo-[acyl-carrier-protein] synthase activity"/>
    <property type="evidence" value="ECO:0007669"/>
    <property type="project" value="UniProtKB-UniRule"/>
</dbReference>
<keyword evidence="11" id="KW-1185">Reference proteome</keyword>
<dbReference type="Proteomes" id="UP000183508">
    <property type="component" value="Unassembled WGS sequence"/>
</dbReference>
<dbReference type="GO" id="GO:0000287">
    <property type="term" value="F:magnesium ion binding"/>
    <property type="evidence" value="ECO:0007669"/>
    <property type="project" value="UniProtKB-UniRule"/>
</dbReference>
<dbReference type="InterPro" id="IPR008278">
    <property type="entry name" value="4-PPantetheinyl_Trfase_dom"/>
</dbReference>
<keyword evidence="1 8" id="KW-0444">Lipid biosynthesis</keyword>
<comment type="catalytic activity">
    <reaction evidence="8">
        <text>apo-[ACP] + CoA = holo-[ACP] + adenosine 3',5'-bisphosphate + H(+)</text>
        <dbReference type="Rhea" id="RHEA:12068"/>
        <dbReference type="Rhea" id="RHEA-COMP:9685"/>
        <dbReference type="Rhea" id="RHEA-COMP:9690"/>
        <dbReference type="ChEBI" id="CHEBI:15378"/>
        <dbReference type="ChEBI" id="CHEBI:29999"/>
        <dbReference type="ChEBI" id="CHEBI:57287"/>
        <dbReference type="ChEBI" id="CHEBI:58343"/>
        <dbReference type="ChEBI" id="CHEBI:64479"/>
        <dbReference type="EC" id="2.7.8.7"/>
    </reaction>
</comment>
<dbReference type="NCBIfam" id="TIGR00516">
    <property type="entry name" value="acpS"/>
    <property type="match status" value="1"/>
</dbReference>
<evidence type="ECO:0000313" key="10">
    <source>
        <dbReference type="EMBL" id="SFU97423.1"/>
    </source>
</evidence>
<evidence type="ECO:0000256" key="5">
    <source>
        <dbReference type="ARBA" id="ARBA00022842"/>
    </source>
</evidence>
<keyword evidence="2 8" id="KW-0808">Transferase</keyword>
<dbReference type="AlphaFoldDB" id="A0A1I7KIZ4"/>
<evidence type="ECO:0000256" key="3">
    <source>
        <dbReference type="ARBA" id="ARBA00022723"/>
    </source>
</evidence>
<name>A0A1I7KIZ4_9BACL</name>
<dbReference type="EC" id="2.7.8.7" evidence="8"/>
<gene>
    <name evidence="8" type="primary">acpS</name>
    <name evidence="10" type="ORF">SAMN05421543_11656</name>
</gene>
<dbReference type="STRING" id="392015.SAMN05421543_11656"/>
<accession>A0A1I7KIZ4</accession>